<accession>A0A8H7KC73</accession>
<dbReference type="Proteomes" id="UP000616885">
    <property type="component" value="Unassembled WGS sequence"/>
</dbReference>
<protein>
    <submittedName>
        <fullName evidence="1">Uncharacterized protein</fullName>
    </submittedName>
</protein>
<name>A0A8H7KC73_BIOOC</name>
<gene>
    <name evidence="1" type="ORF">IM811_005322</name>
</gene>
<dbReference type="AlphaFoldDB" id="A0A8H7KC73"/>
<dbReference type="EMBL" id="JADCTT010000014">
    <property type="protein sequence ID" value="KAF9744541.1"/>
    <property type="molecule type" value="Genomic_DNA"/>
</dbReference>
<evidence type="ECO:0000313" key="1">
    <source>
        <dbReference type="EMBL" id="KAF9744541.1"/>
    </source>
</evidence>
<reference evidence="1" key="1">
    <citation type="submission" date="2020-10" db="EMBL/GenBank/DDBJ databases">
        <title>High-Quality Genome Resource of Clonostachys rosea strain S41 by Oxford Nanopore Long-Read Sequencing.</title>
        <authorList>
            <person name="Wang H."/>
        </authorList>
    </citation>
    <scope>NUCLEOTIDE SEQUENCE</scope>
    <source>
        <strain evidence="1">S41</strain>
    </source>
</reference>
<evidence type="ECO:0000313" key="2">
    <source>
        <dbReference type="Proteomes" id="UP000616885"/>
    </source>
</evidence>
<comment type="caution">
    <text evidence="1">The sequence shown here is derived from an EMBL/GenBank/DDBJ whole genome shotgun (WGS) entry which is preliminary data.</text>
</comment>
<proteinExistence type="predicted"/>
<sequence length="139" mass="16101">MQGSPTYVCWTPFYYSPDVIYGERRALVCYSRLPSIWDGNGGIVEPGRSWETVDFEAGFVLTISIYRCAVLFGEDGYWEQSDGRWWLGKYTCCETKTRRTTREWTRLGEHAESYQLKMAVAGCVRKKFRGHGEQVLRST</sequence>
<organism evidence="1 2">
    <name type="scientific">Bionectria ochroleuca</name>
    <name type="common">Gliocladium roseum</name>
    <dbReference type="NCBI Taxonomy" id="29856"/>
    <lineage>
        <taxon>Eukaryota</taxon>
        <taxon>Fungi</taxon>
        <taxon>Dikarya</taxon>
        <taxon>Ascomycota</taxon>
        <taxon>Pezizomycotina</taxon>
        <taxon>Sordariomycetes</taxon>
        <taxon>Hypocreomycetidae</taxon>
        <taxon>Hypocreales</taxon>
        <taxon>Bionectriaceae</taxon>
        <taxon>Clonostachys</taxon>
    </lineage>
</organism>